<keyword evidence="2" id="KW-1185">Reference proteome</keyword>
<reference evidence="1 2" key="1">
    <citation type="submission" date="2018-07" db="EMBL/GenBank/DDBJ databases">
        <title>Genomic Encyclopedia of Type Strains, Phase IV (KMG-IV): sequencing the most valuable type-strain genomes for metagenomic binning, comparative biology and taxonomic classification.</title>
        <authorList>
            <person name="Goeker M."/>
        </authorList>
    </citation>
    <scope>NUCLEOTIDE SEQUENCE [LARGE SCALE GENOMIC DNA]</scope>
    <source>
        <strain evidence="1 2">DSM 4134</strain>
    </source>
</reference>
<evidence type="ECO:0000313" key="1">
    <source>
        <dbReference type="EMBL" id="REE02143.1"/>
    </source>
</evidence>
<dbReference type="AlphaFoldDB" id="A0A3D9LA61"/>
<dbReference type="PROSITE" id="PS51257">
    <property type="entry name" value="PROKAR_LIPOPROTEIN"/>
    <property type="match status" value="1"/>
</dbReference>
<organism evidence="1 2">
    <name type="scientific">Marinoscillum furvescens DSM 4134</name>
    <dbReference type="NCBI Taxonomy" id="1122208"/>
    <lineage>
        <taxon>Bacteria</taxon>
        <taxon>Pseudomonadati</taxon>
        <taxon>Bacteroidota</taxon>
        <taxon>Cytophagia</taxon>
        <taxon>Cytophagales</taxon>
        <taxon>Reichenbachiellaceae</taxon>
        <taxon>Marinoscillum</taxon>
    </lineage>
</organism>
<evidence type="ECO:0000313" key="2">
    <source>
        <dbReference type="Proteomes" id="UP000256779"/>
    </source>
</evidence>
<accession>A0A3D9LA61</accession>
<gene>
    <name evidence="1" type="ORF">C7460_102167</name>
</gene>
<proteinExistence type="predicted"/>
<comment type="caution">
    <text evidence="1">The sequence shown here is derived from an EMBL/GenBank/DDBJ whole genome shotgun (WGS) entry which is preliminary data.</text>
</comment>
<sequence>MLNQSKLVFIAMFVIAIFTLSCEESDEVTLADSSAEVTVEGKVFTKPDSEVVGYIEFEFNDEKSVTISADLVNGTDTVSLYISLPELAVGTYTKAEHADAYSISTDLDSADFSTNGPVFDYDEDKTDYTLHITEVSDGVVKGDFTATVQQFAQTNTLSTSGKFVAVDLSSFLTGS</sequence>
<dbReference type="Proteomes" id="UP000256779">
    <property type="component" value="Unassembled WGS sequence"/>
</dbReference>
<dbReference type="RefSeq" id="WP_147302838.1">
    <property type="nucleotide sequence ID" value="NZ_QREG01000002.1"/>
</dbReference>
<protein>
    <submittedName>
        <fullName evidence="1">Uncharacterized protein</fullName>
    </submittedName>
</protein>
<name>A0A3D9LA61_MARFU</name>
<dbReference type="EMBL" id="QREG01000002">
    <property type="protein sequence ID" value="REE02143.1"/>
    <property type="molecule type" value="Genomic_DNA"/>
</dbReference>